<dbReference type="PANTHER" id="PTHR48111">
    <property type="entry name" value="REGULATOR OF RPOS"/>
    <property type="match status" value="1"/>
</dbReference>
<keyword evidence="1 6" id="KW-0597">Phosphoprotein</keyword>
<evidence type="ECO:0000256" key="4">
    <source>
        <dbReference type="ARBA" id="ARBA00023125"/>
    </source>
</evidence>
<dbReference type="InterPro" id="IPR036388">
    <property type="entry name" value="WH-like_DNA-bd_sf"/>
</dbReference>
<feature type="modified residue" description="4-aspartylphosphate" evidence="6">
    <location>
        <position position="55"/>
    </location>
</feature>
<protein>
    <submittedName>
        <fullName evidence="10">Two component transcriptional regulator, winged helix family</fullName>
    </submittedName>
</protein>
<dbReference type="GO" id="GO:0005829">
    <property type="term" value="C:cytosol"/>
    <property type="evidence" value="ECO:0007669"/>
    <property type="project" value="TreeGrafter"/>
</dbReference>
<dbReference type="Gene3D" id="3.40.50.2300">
    <property type="match status" value="1"/>
</dbReference>
<feature type="DNA-binding region" description="OmpR/PhoB-type" evidence="7">
    <location>
        <begin position="133"/>
        <end position="234"/>
    </location>
</feature>
<dbReference type="EMBL" id="FOVR01000003">
    <property type="protein sequence ID" value="SFO08511.1"/>
    <property type="molecule type" value="Genomic_DNA"/>
</dbReference>
<organism evidence="10 11">
    <name type="scientific">Cohaesibacter marisflavi</name>
    <dbReference type="NCBI Taxonomy" id="655353"/>
    <lineage>
        <taxon>Bacteria</taxon>
        <taxon>Pseudomonadati</taxon>
        <taxon>Pseudomonadota</taxon>
        <taxon>Alphaproteobacteria</taxon>
        <taxon>Hyphomicrobiales</taxon>
        <taxon>Cohaesibacteraceae</taxon>
    </lineage>
</organism>
<dbReference type="RefSeq" id="WP_090070620.1">
    <property type="nucleotide sequence ID" value="NZ_FOVR01000003.1"/>
</dbReference>
<dbReference type="SMART" id="SM00862">
    <property type="entry name" value="Trans_reg_C"/>
    <property type="match status" value="1"/>
</dbReference>
<dbReference type="InterPro" id="IPR016032">
    <property type="entry name" value="Sig_transdc_resp-reg_C-effctor"/>
</dbReference>
<dbReference type="Proteomes" id="UP000199236">
    <property type="component" value="Unassembled WGS sequence"/>
</dbReference>
<keyword evidence="4 7" id="KW-0238">DNA-binding</keyword>
<feature type="domain" description="OmpR/PhoB-type" evidence="9">
    <location>
        <begin position="133"/>
        <end position="234"/>
    </location>
</feature>
<dbReference type="Gene3D" id="6.10.250.690">
    <property type="match status" value="1"/>
</dbReference>
<dbReference type="InterPro" id="IPR011006">
    <property type="entry name" value="CheY-like_superfamily"/>
</dbReference>
<dbReference type="GO" id="GO:0000976">
    <property type="term" value="F:transcription cis-regulatory region binding"/>
    <property type="evidence" value="ECO:0007669"/>
    <property type="project" value="TreeGrafter"/>
</dbReference>
<evidence type="ECO:0000313" key="10">
    <source>
        <dbReference type="EMBL" id="SFO08511.1"/>
    </source>
</evidence>
<dbReference type="Pfam" id="PF00486">
    <property type="entry name" value="Trans_reg_C"/>
    <property type="match status" value="1"/>
</dbReference>
<evidence type="ECO:0000256" key="3">
    <source>
        <dbReference type="ARBA" id="ARBA00023015"/>
    </source>
</evidence>
<dbReference type="SUPFAM" id="SSF52172">
    <property type="entry name" value="CheY-like"/>
    <property type="match status" value="1"/>
</dbReference>
<keyword evidence="2" id="KW-0902">Two-component regulatory system</keyword>
<dbReference type="GO" id="GO:0000156">
    <property type="term" value="F:phosphorelay response regulator activity"/>
    <property type="evidence" value="ECO:0007669"/>
    <property type="project" value="TreeGrafter"/>
</dbReference>
<evidence type="ECO:0000256" key="6">
    <source>
        <dbReference type="PROSITE-ProRule" id="PRU00169"/>
    </source>
</evidence>
<dbReference type="GO" id="GO:0006355">
    <property type="term" value="P:regulation of DNA-templated transcription"/>
    <property type="evidence" value="ECO:0007669"/>
    <property type="project" value="InterPro"/>
</dbReference>
<dbReference type="SMART" id="SM00448">
    <property type="entry name" value="REC"/>
    <property type="match status" value="1"/>
</dbReference>
<dbReference type="STRING" id="655353.SAMN04488056_103103"/>
<feature type="domain" description="Response regulatory" evidence="8">
    <location>
        <begin position="6"/>
        <end position="119"/>
    </location>
</feature>
<evidence type="ECO:0000313" key="11">
    <source>
        <dbReference type="Proteomes" id="UP000199236"/>
    </source>
</evidence>
<dbReference type="InterPro" id="IPR039420">
    <property type="entry name" value="WalR-like"/>
</dbReference>
<proteinExistence type="predicted"/>
<dbReference type="SUPFAM" id="SSF46894">
    <property type="entry name" value="C-terminal effector domain of the bipartite response regulators"/>
    <property type="match status" value="1"/>
</dbReference>
<accession>A0A1I5EBR6</accession>
<evidence type="ECO:0000256" key="7">
    <source>
        <dbReference type="PROSITE-ProRule" id="PRU01091"/>
    </source>
</evidence>
<dbReference type="InterPro" id="IPR001867">
    <property type="entry name" value="OmpR/PhoB-type_DNA-bd"/>
</dbReference>
<keyword evidence="3" id="KW-0805">Transcription regulation</keyword>
<dbReference type="AlphaFoldDB" id="A0A1I5EBR6"/>
<evidence type="ECO:0000256" key="5">
    <source>
        <dbReference type="ARBA" id="ARBA00023163"/>
    </source>
</evidence>
<dbReference type="PANTHER" id="PTHR48111:SF4">
    <property type="entry name" value="DNA-BINDING DUAL TRANSCRIPTIONAL REGULATOR OMPR"/>
    <property type="match status" value="1"/>
</dbReference>
<dbReference type="GO" id="GO:0032993">
    <property type="term" value="C:protein-DNA complex"/>
    <property type="evidence" value="ECO:0007669"/>
    <property type="project" value="TreeGrafter"/>
</dbReference>
<reference evidence="10 11" key="1">
    <citation type="submission" date="2016-10" db="EMBL/GenBank/DDBJ databases">
        <authorList>
            <person name="de Groot N.N."/>
        </authorList>
    </citation>
    <scope>NUCLEOTIDE SEQUENCE [LARGE SCALE GENOMIC DNA]</scope>
    <source>
        <strain evidence="10 11">CGMCC 1.9157</strain>
    </source>
</reference>
<evidence type="ECO:0000259" key="9">
    <source>
        <dbReference type="PROSITE" id="PS51755"/>
    </source>
</evidence>
<dbReference type="PROSITE" id="PS50110">
    <property type="entry name" value="RESPONSE_REGULATORY"/>
    <property type="match status" value="1"/>
</dbReference>
<evidence type="ECO:0000256" key="1">
    <source>
        <dbReference type="ARBA" id="ARBA00022553"/>
    </source>
</evidence>
<evidence type="ECO:0000259" key="8">
    <source>
        <dbReference type="PROSITE" id="PS50110"/>
    </source>
</evidence>
<evidence type="ECO:0000256" key="2">
    <source>
        <dbReference type="ARBA" id="ARBA00023012"/>
    </source>
</evidence>
<dbReference type="OrthoDB" id="9802426at2"/>
<gene>
    <name evidence="10" type="ORF">SAMN04488056_103103</name>
</gene>
<keyword evidence="5" id="KW-0804">Transcription</keyword>
<dbReference type="Pfam" id="PF00072">
    <property type="entry name" value="Response_reg"/>
    <property type="match status" value="1"/>
</dbReference>
<sequence length="243" mass="27335">MQNNTHILVIEDDTEIQSLLAALLQRNGWTASLASNGREADAIMARSFVDLILLDVMLPGEDGLSICARVRSISTVPILILSAKGEDIDRVVGLELGADDYMSKPFNPRELEARIKAMLRRSRMSIKDSRMQAPILYFGGKWQLDVRKRELMDYNGVQTHLTPAEFDLLRVFCERPGLTLTREQLIELTQGPNTGATERSIDILVSRLRRKLESGEDGQKLIHTVRSGGYEFIAEVQEQREPA</sequence>
<dbReference type="CDD" id="cd00383">
    <property type="entry name" value="trans_reg_C"/>
    <property type="match status" value="1"/>
</dbReference>
<name>A0A1I5EBR6_9HYPH</name>
<dbReference type="Gene3D" id="1.10.10.10">
    <property type="entry name" value="Winged helix-like DNA-binding domain superfamily/Winged helix DNA-binding domain"/>
    <property type="match status" value="1"/>
</dbReference>
<dbReference type="InterPro" id="IPR001789">
    <property type="entry name" value="Sig_transdc_resp-reg_receiver"/>
</dbReference>
<dbReference type="PROSITE" id="PS51755">
    <property type="entry name" value="OMPR_PHOB"/>
    <property type="match status" value="1"/>
</dbReference>
<keyword evidence="11" id="KW-1185">Reference proteome</keyword>